<dbReference type="PANTHER" id="PTHR15119">
    <property type="entry name" value="SECRETOGRANIN II"/>
    <property type="match status" value="1"/>
</dbReference>
<comment type="similarity">
    <text evidence="2">Belongs to the chromogranin/secretogranin protein family.</text>
</comment>
<feature type="compositionally biased region" description="Basic and acidic residues" evidence="6">
    <location>
        <begin position="190"/>
        <end position="199"/>
    </location>
</feature>
<feature type="compositionally biased region" description="Basic and acidic residues" evidence="6">
    <location>
        <begin position="583"/>
        <end position="604"/>
    </location>
</feature>
<evidence type="ECO:0000256" key="2">
    <source>
        <dbReference type="ARBA" id="ARBA00005723"/>
    </source>
</evidence>
<organism evidence="8 9">
    <name type="scientific">Paramormyrops kingsleyae</name>
    <dbReference type="NCBI Taxonomy" id="1676925"/>
    <lineage>
        <taxon>Eukaryota</taxon>
        <taxon>Metazoa</taxon>
        <taxon>Chordata</taxon>
        <taxon>Craniata</taxon>
        <taxon>Vertebrata</taxon>
        <taxon>Euteleostomi</taxon>
        <taxon>Actinopterygii</taxon>
        <taxon>Neopterygii</taxon>
        <taxon>Teleostei</taxon>
        <taxon>Osteoglossocephala</taxon>
        <taxon>Osteoglossomorpha</taxon>
        <taxon>Osteoglossiformes</taxon>
        <taxon>Mormyridae</taxon>
        <taxon>Paramormyrops</taxon>
    </lineage>
</organism>
<name>A0A3B3SEL1_9TELE</name>
<protein>
    <submittedName>
        <fullName evidence="8">Secretogranin II</fullName>
    </submittedName>
</protein>
<evidence type="ECO:0000256" key="7">
    <source>
        <dbReference type="SAM" id="SignalP"/>
    </source>
</evidence>
<dbReference type="GO" id="GO:0005576">
    <property type="term" value="C:extracellular region"/>
    <property type="evidence" value="ECO:0007669"/>
    <property type="project" value="UniProtKB-SubCell"/>
</dbReference>
<sequence>MTLPLPKMHVAAAFLLLAALRHTCSVQGASLWQSKPRGSGAEGSHGRPYLVPSTDMVKALEYIESLRQQTRGDDWPATDYSDLERFRSLPLATASEPEEPSQDAAASWQDDRSQQWLKVLLKTLQQAGNEPKATAALTSPRQAYGDRPRPEDDTDDRPAADEGDYEGAPWSEHQKLPKKYPLMFEDEDSRESPYKRTNENVEEQYTPQSLATLQSVFEELGKMSGPKTNKRHSMDDELRLYRGDDDDDIYRVNNMAYEDVTGGEDWTPVEEKVETEEEVKGSREEFDRGSDENDGNSMKRSSMSGKYDEQEEPDDVTKLVDYYLLKILEKTEQTENKRDRVEEQNPFSYNINPQAIYRLIDISRKLQIPPEDLIDMLKNGEIKTQDKRPEAEEYADLDRAEERLARIASSHKDMTPTAKFYSRKKPEILPNDFPDDLNTEDILKILGLESLANQKAKYLLKQKHSKNTPPGLYSPSGRQGDFVGPELSSISDKRKSDYDDAIEEELASHLAAKMLAQYPKMLKKMDLKRASRPASQEQQQAFDTLLQDYFDQITPDKSLPSKRLSEADDAGDSMQEQGQDDDVLLKILEHMNPETAEKEERDLYGKAVGGM</sequence>
<dbReference type="GO" id="GO:0030141">
    <property type="term" value="C:secretory granule"/>
    <property type="evidence" value="ECO:0007669"/>
    <property type="project" value="InterPro"/>
</dbReference>
<dbReference type="STRING" id="1676925.ENSPKIP00000028680"/>
<dbReference type="PANTHER" id="PTHR15119:SF0">
    <property type="entry name" value="SECRETOGRANIN-2"/>
    <property type="match status" value="1"/>
</dbReference>
<feature type="region of interest" description="Disordered" evidence="6">
    <location>
        <begin position="269"/>
        <end position="314"/>
    </location>
</feature>
<reference evidence="8" key="1">
    <citation type="submission" date="2025-08" db="UniProtKB">
        <authorList>
            <consortium name="Ensembl"/>
        </authorList>
    </citation>
    <scope>IDENTIFICATION</scope>
</reference>
<feature type="signal peptide" evidence="7">
    <location>
        <begin position="1"/>
        <end position="25"/>
    </location>
</feature>
<reference evidence="8" key="2">
    <citation type="submission" date="2025-09" db="UniProtKB">
        <authorList>
            <consortium name="Ensembl"/>
        </authorList>
    </citation>
    <scope>IDENTIFICATION</scope>
</reference>
<dbReference type="InterPro" id="IPR001990">
    <property type="entry name" value="Granin"/>
</dbReference>
<dbReference type="OrthoDB" id="8894600at2759"/>
<feature type="region of interest" description="Disordered" evidence="6">
    <location>
        <begin position="554"/>
        <end position="611"/>
    </location>
</feature>
<dbReference type="InterPro" id="IPR038858">
    <property type="entry name" value="ScgII"/>
</dbReference>
<comment type="subcellular location">
    <subcellularLocation>
        <location evidence="1">Secreted</location>
    </subcellularLocation>
</comment>
<feature type="compositionally biased region" description="Basic and acidic residues" evidence="6">
    <location>
        <begin position="144"/>
        <end position="160"/>
    </location>
</feature>
<dbReference type="AlphaFoldDB" id="A0A3B3SEL1"/>
<dbReference type="Ensembl" id="ENSPKIT00000009465.1">
    <property type="protein sequence ID" value="ENSPKIP00000028680.1"/>
    <property type="gene ID" value="ENSPKIG00000010228.1"/>
</dbReference>
<feature type="chain" id="PRO_5017222185" evidence="7">
    <location>
        <begin position="26"/>
        <end position="611"/>
    </location>
</feature>
<evidence type="ECO:0000313" key="8">
    <source>
        <dbReference type="Ensembl" id="ENSPKIP00000028680.1"/>
    </source>
</evidence>
<keyword evidence="4" id="KW-0165">Cleavage on pair of basic residues</keyword>
<dbReference type="Proteomes" id="UP000261540">
    <property type="component" value="Unplaced"/>
</dbReference>
<evidence type="ECO:0000256" key="6">
    <source>
        <dbReference type="SAM" id="MobiDB-lite"/>
    </source>
</evidence>
<keyword evidence="5 7" id="KW-0732">Signal</keyword>
<evidence type="ECO:0000256" key="3">
    <source>
        <dbReference type="ARBA" id="ARBA00022525"/>
    </source>
</evidence>
<proteinExistence type="inferred from homology"/>
<evidence type="ECO:0000313" key="9">
    <source>
        <dbReference type="Proteomes" id="UP000261540"/>
    </source>
</evidence>
<evidence type="ECO:0000256" key="5">
    <source>
        <dbReference type="ARBA" id="ARBA00022729"/>
    </source>
</evidence>
<feature type="region of interest" description="Disordered" evidence="6">
    <location>
        <begin position="130"/>
        <end position="208"/>
    </location>
</feature>
<feature type="region of interest" description="Disordered" evidence="6">
    <location>
        <begin position="462"/>
        <end position="495"/>
    </location>
</feature>
<accession>A0A3B3SEL1</accession>
<evidence type="ECO:0000256" key="1">
    <source>
        <dbReference type="ARBA" id="ARBA00004613"/>
    </source>
</evidence>
<evidence type="ECO:0000256" key="4">
    <source>
        <dbReference type="ARBA" id="ARBA00022685"/>
    </source>
</evidence>
<feature type="compositionally biased region" description="Basic and acidic residues" evidence="6">
    <location>
        <begin position="278"/>
        <end position="291"/>
    </location>
</feature>
<keyword evidence="3" id="KW-0964">Secreted</keyword>
<dbReference type="Pfam" id="PF01271">
    <property type="entry name" value="Granin"/>
    <property type="match status" value="1"/>
</dbReference>
<feature type="compositionally biased region" description="Polar residues" evidence="6">
    <location>
        <begin position="295"/>
        <end position="304"/>
    </location>
</feature>
<keyword evidence="9" id="KW-1185">Reference proteome</keyword>
<dbReference type="GeneTree" id="ENSGT00390000010895"/>